<dbReference type="Proteomes" id="UP000266313">
    <property type="component" value="Chromosome"/>
</dbReference>
<keyword evidence="1" id="KW-0808">Transferase</keyword>
<sequence length="301" mass="33930">MGCESRDEWVLKGRDRLHDLPGTYSVVRCFGCGLLRTDPRPTADTIGYYYPETYGPYAGTRIADSRFKTAVNAVKAFARSVLKTHSLSLPLLEPGRMLEIGCASGGFLARMAGKGWQVEGIEFSPTAAKNAQDAGFSVHCGSLESAPDPAERFDLVVGWMVLEHLHDPVLALNKLHRWTRKNACLAISVPNAACFQLGWFRERWYPLHLPAHLYHFTPETLEALLNATGWRIEKVLYQKVMTDLVASTAYLIEDKWPHSSVSRFLKRRPDIFNLPLYPLALLLSRLGQSARMTVWARRIDK</sequence>
<dbReference type="SUPFAM" id="SSF53335">
    <property type="entry name" value="S-adenosyl-L-methionine-dependent methyltransferases"/>
    <property type="match status" value="1"/>
</dbReference>
<name>A0A250KZE9_9GAMM</name>
<dbReference type="KEGG" id="mmai:sS8_4973"/>
<protein>
    <submittedName>
        <fullName evidence="1">Methyltransferase type 12</fullName>
    </submittedName>
</protein>
<keyword evidence="2" id="KW-1185">Reference proteome</keyword>
<organism evidence="1 2">
    <name type="scientific">Methylocaldum marinum</name>
    <dbReference type="NCBI Taxonomy" id="1432792"/>
    <lineage>
        <taxon>Bacteria</taxon>
        <taxon>Pseudomonadati</taxon>
        <taxon>Pseudomonadota</taxon>
        <taxon>Gammaproteobacteria</taxon>
        <taxon>Methylococcales</taxon>
        <taxon>Methylococcaceae</taxon>
        <taxon>Methylocaldum</taxon>
    </lineage>
</organism>
<dbReference type="InterPro" id="IPR029063">
    <property type="entry name" value="SAM-dependent_MTases_sf"/>
</dbReference>
<dbReference type="AlphaFoldDB" id="A0A250KZE9"/>
<evidence type="ECO:0000313" key="1">
    <source>
        <dbReference type="EMBL" id="BBA36896.1"/>
    </source>
</evidence>
<evidence type="ECO:0000313" key="2">
    <source>
        <dbReference type="Proteomes" id="UP000266313"/>
    </source>
</evidence>
<keyword evidence="1" id="KW-0489">Methyltransferase</keyword>
<dbReference type="GO" id="GO:0008168">
    <property type="term" value="F:methyltransferase activity"/>
    <property type="evidence" value="ECO:0007669"/>
    <property type="project" value="UniProtKB-KW"/>
</dbReference>
<reference evidence="1 2" key="1">
    <citation type="submission" date="2016-12" db="EMBL/GenBank/DDBJ databases">
        <title>Genome sequencing of Methylocaldum marinum.</title>
        <authorList>
            <person name="Takeuchi M."/>
            <person name="Kamagata Y."/>
            <person name="Hiraoka S."/>
            <person name="Oshima K."/>
            <person name="Hattori M."/>
            <person name="Iwasaki W."/>
        </authorList>
    </citation>
    <scope>NUCLEOTIDE SEQUENCE [LARGE SCALE GENOMIC DNA]</scope>
    <source>
        <strain evidence="1 2">S8</strain>
    </source>
</reference>
<gene>
    <name evidence="1" type="ORF">sS8_4973</name>
</gene>
<dbReference type="Gene3D" id="3.40.50.150">
    <property type="entry name" value="Vaccinia Virus protein VP39"/>
    <property type="match status" value="1"/>
</dbReference>
<dbReference type="GO" id="GO:0032259">
    <property type="term" value="P:methylation"/>
    <property type="evidence" value="ECO:0007669"/>
    <property type="project" value="UniProtKB-KW"/>
</dbReference>
<dbReference type="CDD" id="cd02440">
    <property type="entry name" value="AdoMet_MTases"/>
    <property type="match status" value="1"/>
</dbReference>
<proteinExistence type="predicted"/>
<accession>A0A250KZE9</accession>
<dbReference type="PANTHER" id="PTHR43861">
    <property type="entry name" value="TRANS-ACONITATE 2-METHYLTRANSFERASE-RELATED"/>
    <property type="match status" value="1"/>
</dbReference>
<dbReference type="EMBL" id="AP017928">
    <property type="protein sequence ID" value="BBA36896.1"/>
    <property type="molecule type" value="Genomic_DNA"/>
</dbReference>
<dbReference type="Pfam" id="PF13489">
    <property type="entry name" value="Methyltransf_23"/>
    <property type="match status" value="1"/>
</dbReference>